<dbReference type="FunFam" id="1.10.287.3700:FF:000003">
    <property type="entry name" value="Pab1p-dependent poly(A) ribonuclease subunit, putative"/>
    <property type="match status" value="1"/>
</dbReference>
<feature type="domain" description="Pan3 C-terminal knob" evidence="7">
    <location>
        <begin position="292"/>
        <end position="421"/>
    </location>
</feature>
<comment type="subcellular location">
    <subcellularLocation>
        <location evidence="1">Cytoplasm</location>
    </subcellularLocation>
</comment>
<proteinExistence type="predicted"/>
<dbReference type="AlphaFoldDB" id="A0A7G2CBS1"/>
<dbReference type="Pfam" id="PF18101">
    <property type="entry name" value="Pan3_CK"/>
    <property type="match status" value="1"/>
</dbReference>
<dbReference type="Gene3D" id="1.20.5.5160">
    <property type="match status" value="1"/>
</dbReference>
<keyword evidence="8" id="KW-0808">Transferase</keyword>
<dbReference type="Gene3D" id="1.10.287.3700">
    <property type="match status" value="1"/>
</dbReference>
<dbReference type="VEuPathDB" id="TriTrypDB:ADEAN_000383600"/>
<reference evidence="8 9" key="1">
    <citation type="submission" date="2020-08" db="EMBL/GenBank/DDBJ databases">
        <authorList>
            <person name="Newling K."/>
            <person name="Davey J."/>
            <person name="Forrester S."/>
        </authorList>
    </citation>
    <scope>NUCLEOTIDE SEQUENCE [LARGE SCALE GENOMIC DNA]</scope>
    <source>
        <strain evidence="9">Crithidia deanei Carvalho (ATCC PRA-265)</strain>
    </source>
</reference>
<dbReference type="GO" id="GO:0000932">
    <property type="term" value="C:P-body"/>
    <property type="evidence" value="ECO:0007669"/>
    <property type="project" value="TreeGrafter"/>
</dbReference>
<evidence type="ECO:0000256" key="5">
    <source>
        <dbReference type="ARBA" id="ARBA00022840"/>
    </source>
</evidence>
<dbReference type="GO" id="GO:0008143">
    <property type="term" value="F:poly(A) binding"/>
    <property type="evidence" value="ECO:0007669"/>
    <property type="project" value="TreeGrafter"/>
</dbReference>
<evidence type="ECO:0000313" key="8">
    <source>
        <dbReference type="EMBL" id="CAD2216374.1"/>
    </source>
</evidence>
<dbReference type="PANTHER" id="PTHR12272">
    <property type="entry name" value="DEADENYLATION COMPLEX SUBUNIT PAN3"/>
    <property type="match status" value="1"/>
</dbReference>
<evidence type="ECO:0000313" key="9">
    <source>
        <dbReference type="Proteomes" id="UP000515908"/>
    </source>
</evidence>
<keyword evidence="4" id="KW-0547">Nucleotide-binding</keyword>
<dbReference type="Gene3D" id="1.10.510.10">
    <property type="entry name" value="Transferase(Phosphotransferase) domain 1"/>
    <property type="match status" value="1"/>
</dbReference>
<dbReference type="OrthoDB" id="204958at2759"/>
<dbReference type="PANTHER" id="PTHR12272:SF11">
    <property type="entry name" value="PAN2-PAN3 DEADENYLATION COMPLEX SUBUNIT PAN3"/>
    <property type="match status" value="1"/>
</dbReference>
<dbReference type="InterPro" id="IPR041332">
    <property type="entry name" value="Pan3_CK"/>
</dbReference>
<dbReference type="GO" id="GO:0000289">
    <property type="term" value="P:nuclear-transcribed mRNA poly(A) tail shortening"/>
    <property type="evidence" value="ECO:0007669"/>
    <property type="project" value="InterPro"/>
</dbReference>
<dbReference type="SUPFAM" id="SSF56112">
    <property type="entry name" value="Protein kinase-like (PK-like)"/>
    <property type="match status" value="1"/>
</dbReference>
<dbReference type="GO" id="GO:0005524">
    <property type="term" value="F:ATP binding"/>
    <property type="evidence" value="ECO:0007669"/>
    <property type="project" value="UniProtKB-KW"/>
</dbReference>
<evidence type="ECO:0000256" key="2">
    <source>
        <dbReference type="ARBA" id="ARBA00022490"/>
    </source>
</evidence>
<organism evidence="8 9">
    <name type="scientific">Angomonas deanei</name>
    <dbReference type="NCBI Taxonomy" id="59799"/>
    <lineage>
        <taxon>Eukaryota</taxon>
        <taxon>Discoba</taxon>
        <taxon>Euglenozoa</taxon>
        <taxon>Kinetoplastea</taxon>
        <taxon>Metakinetoplastina</taxon>
        <taxon>Trypanosomatida</taxon>
        <taxon>Trypanosomatidae</taxon>
        <taxon>Strigomonadinae</taxon>
        <taxon>Angomonas</taxon>
    </lineage>
</organism>
<dbReference type="InterPro" id="IPR030844">
    <property type="entry name" value="PAN3"/>
</dbReference>
<gene>
    <name evidence="8" type="ORF">ADEAN_000383600</name>
</gene>
<keyword evidence="3" id="KW-0507">mRNA processing</keyword>
<keyword evidence="9" id="KW-1185">Reference proteome</keyword>
<keyword evidence="2" id="KW-0963">Cytoplasm</keyword>
<evidence type="ECO:0000256" key="3">
    <source>
        <dbReference type="ARBA" id="ARBA00022664"/>
    </source>
</evidence>
<name>A0A7G2CBS1_9TRYP</name>
<keyword evidence="5" id="KW-0067">ATP-binding</keyword>
<evidence type="ECO:0000256" key="1">
    <source>
        <dbReference type="ARBA" id="ARBA00004496"/>
    </source>
</evidence>
<dbReference type="EMBL" id="LR877150">
    <property type="protein sequence ID" value="CAD2216374.1"/>
    <property type="molecule type" value="Genomic_DNA"/>
</dbReference>
<dbReference type="GO" id="GO:0006397">
    <property type="term" value="P:mRNA processing"/>
    <property type="evidence" value="ECO:0007669"/>
    <property type="project" value="UniProtKB-KW"/>
</dbReference>
<keyword evidence="6" id="KW-0175">Coiled coil</keyword>
<protein>
    <submittedName>
        <fullName evidence="8">Pan3 Pseudokinase domain containing protein, putative</fullName>
    </submittedName>
</protein>
<evidence type="ECO:0000259" key="7">
    <source>
        <dbReference type="Pfam" id="PF18101"/>
    </source>
</evidence>
<dbReference type="GO" id="GO:0031251">
    <property type="term" value="C:PAN complex"/>
    <property type="evidence" value="ECO:0007669"/>
    <property type="project" value="InterPro"/>
</dbReference>
<dbReference type="InterPro" id="IPR011009">
    <property type="entry name" value="Kinase-like_dom_sf"/>
</dbReference>
<keyword evidence="8" id="KW-0418">Kinase</keyword>
<evidence type="ECO:0000256" key="4">
    <source>
        <dbReference type="ARBA" id="ARBA00022741"/>
    </source>
</evidence>
<evidence type="ECO:0000256" key="6">
    <source>
        <dbReference type="ARBA" id="ARBA00023054"/>
    </source>
</evidence>
<accession>A0A7G2CBS1</accession>
<sequence>MDYRSLPNGGASMGGEFPSAPYTPISNFFMSQELQSTLTNSHQFRQRRPITSVSSSKFAMYTTIYNMEDKPRPMQLFPQVRAQAYQTTSRFTGKDIFLRRLASVPIPQENCESILSTLRQYRHPNLVTLTDITATEEFVMGSNDVLMAYRYINGAKSLEEAFFGKDCRATEGLLWSFTCQLVSLLRSFHETMVPVRGIHVSKIIYVESTGRFYFTALGLADLVDPKPSMPCNQWVRYMREDIHALGLILFQLATQQIKATADQFNGRQIPGFSLSFCELIKTCLESNTNSAQLCRALGERMSMEVGHQEGHSDYLMLQCSEEMHNGRMMKLLIKLNFAMEVQSNFFGEQRFTLRLFNQFLFNQVDEHNTTHVDWGHVYHCLNKLDCGSDEVIQLMAPNDHSTVLVVSYADLRQILESVFDQMKQNTPSGIEVENPAYQ</sequence>
<dbReference type="Proteomes" id="UP000515908">
    <property type="component" value="Chromosome 06"/>
</dbReference>
<dbReference type="GO" id="GO:0016301">
    <property type="term" value="F:kinase activity"/>
    <property type="evidence" value="ECO:0007669"/>
    <property type="project" value="UniProtKB-KW"/>
</dbReference>